<dbReference type="Proteomes" id="UP000233399">
    <property type="component" value="Unassembled WGS sequence"/>
</dbReference>
<dbReference type="SUPFAM" id="SSF53474">
    <property type="entry name" value="alpha/beta-Hydrolases"/>
    <property type="match status" value="1"/>
</dbReference>
<gene>
    <name evidence="1" type="ORF">CXB65_06490</name>
</gene>
<proteinExistence type="predicted"/>
<dbReference type="AlphaFoldDB" id="A0A2N1IW03"/>
<evidence type="ECO:0000313" key="1">
    <source>
        <dbReference type="EMBL" id="PKI24922.1"/>
    </source>
</evidence>
<organism evidence="1 2">
    <name type="scientific">Pseudomonas monteilii</name>
    <dbReference type="NCBI Taxonomy" id="76759"/>
    <lineage>
        <taxon>Bacteria</taxon>
        <taxon>Pseudomonadati</taxon>
        <taxon>Pseudomonadota</taxon>
        <taxon>Gammaproteobacteria</taxon>
        <taxon>Pseudomonadales</taxon>
        <taxon>Pseudomonadaceae</taxon>
        <taxon>Pseudomonas</taxon>
    </lineage>
</organism>
<dbReference type="GO" id="GO:0016787">
    <property type="term" value="F:hydrolase activity"/>
    <property type="evidence" value="ECO:0007669"/>
    <property type="project" value="UniProtKB-KW"/>
</dbReference>
<accession>A0A2N1IW03</accession>
<dbReference type="Pfam" id="PF05990">
    <property type="entry name" value="DUF900"/>
    <property type="match status" value="1"/>
</dbReference>
<dbReference type="EMBL" id="PJCG01000008">
    <property type="protein sequence ID" value="PKI24922.1"/>
    <property type="molecule type" value="Genomic_DNA"/>
</dbReference>
<dbReference type="InterPro" id="IPR010297">
    <property type="entry name" value="DUF900_hydrolase"/>
</dbReference>
<comment type="caution">
    <text evidence="1">The sequence shown here is derived from an EMBL/GenBank/DDBJ whole genome shotgun (WGS) entry which is preliminary data.</text>
</comment>
<protein>
    <submittedName>
        <fullName evidence="1">Alpha/beta hydrolase</fullName>
    </submittedName>
</protein>
<evidence type="ECO:0000313" key="2">
    <source>
        <dbReference type="Proteomes" id="UP000233399"/>
    </source>
</evidence>
<reference evidence="1 2" key="1">
    <citation type="submission" date="2017-12" db="EMBL/GenBank/DDBJ databases">
        <title>Isolation and characterization of an aerobic denitrifying Pseudomonas monteilii CY06 from aquaculture ponds.</title>
        <authorList>
            <person name="Ma Q."/>
            <person name="Cai Y."/>
            <person name="He Z."/>
        </authorList>
    </citation>
    <scope>NUCLEOTIDE SEQUENCE [LARGE SCALE GENOMIC DNA]</scope>
    <source>
        <strain evidence="1 2">CY06</strain>
    </source>
</reference>
<keyword evidence="1" id="KW-0378">Hydrolase</keyword>
<name>A0A2N1IW03_9PSED</name>
<dbReference type="InterPro" id="IPR029058">
    <property type="entry name" value="AB_hydrolase_fold"/>
</dbReference>
<dbReference type="Gene3D" id="3.40.50.1820">
    <property type="entry name" value="alpha/beta hydrolase"/>
    <property type="match status" value="1"/>
</dbReference>
<sequence>MVGSIEEFLRWAGIVILCLGINACTTVPDSPYQEAWAATLLANPPHEKAVPPLGTSSPLIVEFDDAGAANVVQRRALLETIDRQAAAGTLLIFVHGWHNNAKPGNENLKGFTSFLREMNCKKPSEDPSAKCESSNQYTGVYIGWRGDSQNLLGIEHEVADFWTFWDRQSTSVKIGEKGLKSLLEDLDARVASKKVDRYAVIGHSLGGSVVLHAVKDRLKHDDVVDDNLYVLINPAVAATEYLPYRLLKNKGRIPKLVTLQAKNDYAVRYGFRIATLTAPMGDTSTNKSHDLNACDPSASGCADTLAKRWKEANVIDSCFTMLQGHNWVITTRNDNGRGRETCEESNHLLGWVVWAKDGSVEAHNGILTSAQARALHGLLEINRKRDEAYVSAPAIKQDGE</sequence>